<dbReference type="AlphaFoldDB" id="A0A3P3FM96"/>
<evidence type="ECO:0000313" key="2">
    <source>
        <dbReference type="Proteomes" id="UP000273786"/>
    </source>
</evidence>
<dbReference type="OrthoDB" id="8101031at2"/>
<accession>A0A3P3FM96</accession>
<dbReference type="Proteomes" id="UP000273786">
    <property type="component" value="Unassembled WGS sequence"/>
</dbReference>
<gene>
    <name evidence="1" type="ORF">EH240_18020</name>
</gene>
<sequence>MPKFVEYQDGDVEVTSRKPLRGTLELVTDDDDTVDMFLDRENAEWLMSALAEFLMQGEGDEMPKISIGRR</sequence>
<comment type="caution">
    <text evidence="1">The sequence shown here is derived from an EMBL/GenBank/DDBJ whole genome shotgun (WGS) entry which is preliminary data.</text>
</comment>
<name>A0A3P3FM96_9HYPH</name>
<reference evidence="1 2" key="1">
    <citation type="submission" date="2018-11" db="EMBL/GenBank/DDBJ databases">
        <title>the genome of Mesorhizobium tamadayense DSM 28320.</title>
        <authorList>
            <person name="Gao J."/>
        </authorList>
    </citation>
    <scope>NUCLEOTIDE SEQUENCE [LARGE SCALE GENOMIC DNA]</scope>
    <source>
        <strain evidence="1 2">DSM 28320</strain>
    </source>
</reference>
<proteinExistence type="predicted"/>
<organism evidence="1 2">
    <name type="scientific">Mesorhizobium tamadayense</name>
    <dbReference type="NCBI Taxonomy" id="425306"/>
    <lineage>
        <taxon>Bacteria</taxon>
        <taxon>Pseudomonadati</taxon>
        <taxon>Pseudomonadota</taxon>
        <taxon>Alphaproteobacteria</taxon>
        <taxon>Hyphomicrobiales</taxon>
        <taxon>Phyllobacteriaceae</taxon>
        <taxon>Mesorhizobium</taxon>
    </lineage>
</organism>
<dbReference type="EMBL" id="RQXT01000021">
    <property type="protein sequence ID" value="RRH99700.1"/>
    <property type="molecule type" value="Genomic_DNA"/>
</dbReference>
<keyword evidence="2" id="KW-1185">Reference proteome</keyword>
<protein>
    <submittedName>
        <fullName evidence="1">Uncharacterized protein</fullName>
    </submittedName>
</protein>
<dbReference type="RefSeq" id="WP_125000682.1">
    <property type="nucleotide sequence ID" value="NZ_RQXT01000021.1"/>
</dbReference>
<evidence type="ECO:0000313" key="1">
    <source>
        <dbReference type="EMBL" id="RRH99700.1"/>
    </source>
</evidence>